<accession>A0A2T4J5S1</accession>
<evidence type="ECO:0000256" key="1">
    <source>
        <dbReference type="ARBA" id="ARBA00004651"/>
    </source>
</evidence>
<dbReference type="PANTHER" id="PTHR43386">
    <property type="entry name" value="OLIGOPEPTIDE TRANSPORT SYSTEM PERMEASE PROTEIN APPC"/>
    <property type="match status" value="1"/>
</dbReference>
<dbReference type="EMBL" id="PZKE01000016">
    <property type="protein sequence ID" value="PTE13240.1"/>
    <property type="molecule type" value="Genomic_DNA"/>
</dbReference>
<dbReference type="Pfam" id="PF00528">
    <property type="entry name" value="BPD_transp_1"/>
    <property type="match status" value="1"/>
</dbReference>
<feature type="transmembrane region" description="Helical" evidence="7">
    <location>
        <begin position="217"/>
        <end position="238"/>
    </location>
</feature>
<keyword evidence="4 7" id="KW-0812">Transmembrane</keyword>
<dbReference type="RefSeq" id="WP_107674266.1">
    <property type="nucleotide sequence ID" value="NZ_PZKE01000016.1"/>
</dbReference>
<dbReference type="Proteomes" id="UP000241362">
    <property type="component" value="Unassembled WGS sequence"/>
</dbReference>
<evidence type="ECO:0000256" key="4">
    <source>
        <dbReference type="ARBA" id="ARBA00022692"/>
    </source>
</evidence>
<comment type="subcellular location">
    <subcellularLocation>
        <location evidence="1 7">Cell membrane</location>
        <topology evidence="1 7">Multi-pass membrane protein</topology>
    </subcellularLocation>
</comment>
<comment type="caution">
    <text evidence="9">The sequence shown here is derived from an EMBL/GenBank/DDBJ whole genome shotgun (WGS) entry which is preliminary data.</text>
</comment>
<keyword evidence="6 7" id="KW-0472">Membrane</keyword>
<organism evidence="9 10">
    <name type="scientific">Fuscovulum blasticum DSM 2131</name>
    <dbReference type="NCBI Taxonomy" id="1188250"/>
    <lineage>
        <taxon>Bacteria</taxon>
        <taxon>Pseudomonadati</taxon>
        <taxon>Pseudomonadota</taxon>
        <taxon>Alphaproteobacteria</taxon>
        <taxon>Rhodobacterales</taxon>
        <taxon>Paracoccaceae</taxon>
        <taxon>Pseudogemmobacter</taxon>
    </lineage>
</organism>
<dbReference type="InterPro" id="IPR035906">
    <property type="entry name" value="MetI-like_sf"/>
</dbReference>
<protein>
    <submittedName>
        <fullName evidence="9">Peptide ABC transporter</fullName>
    </submittedName>
</protein>
<dbReference type="PROSITE" id="PS50928">
    <property type="entry name" value="ABC_TM1"/>
    <property type="match status" value="1"/>
</dbReference>
<name>A0A2T4J5S1_FUSBL</name>
<dbReference type="Gene3D" id="1.10.3720.10">
    <property type="entry name" value="MetI-like"/>
    <property type="match status" value="1"/>
</dbReference>
<feature type="transmembrane region" description="Helical" evidence="7">
    <location>
        <begin position="164"/>
        <end position="186"/>
    </location>
</feature>
<reference evidence="9 10" key="1">
    <citation type="submission" date="2018-03" db="EMBL/GenBank/DDBJ databases">
        <title>Rhodobacter blasticus.</title>
        <authorList>
            <person name="Meyer T.E."/>
            <person name="Miller S."/>
            <person name="Lodha T."/>
            <person name="Gandham S."/>
            <person name="Chintalapati S."/>
            <person name="Chintalapati V.R."/>
        </authorList>
    </citation>
    <scope>NUCLEOTIDE SEQUENCE [LARGE SCALE GENOMIC DNA]</scope>
    <source>
        <strain evidence="9 10">DSM 2131</strain>
    </source>
</reference>
<keyword evidence="10" id="KW-1185">Reference proteome</keyword>
<evidence type="ECO:0000256" key="2">
    <source>
        <dbReference type="ARBA" id="ARBA00022448"/>
    </source>
</evidence>
<feature type="transmembrane region" description="Helical" evidence="7">
    <location>
        <begin position="96"/>
        <end position="122"/>
    </location>
</feature>
<evidence type="ECO:0000256" key="3">
    <source>
        <dbReference type="ARBA" id="ARBA00022475"/>
    </source>
</evidence>
<dbReference type="InterPro" id="IPR025966">
    <property type="entry name" value="OppC_N"/>
</dbReference>
<dbReference type="GO" id="GO:0055085">
    <property type="term" value="P:transmembrane transport"/>
    <property type="evidence" value="ECO:0007669"/>
    <property type="project" value="InterPro"/>
</dbReference>
<comment type="similarity">
    <text evidence="7">Belongs to the binding-protein-dependent transport system permease family.</text>
</comment>
<dbReference type="InterPro" id="IPR050366">
    <property type="entry name" value="BP-dependent_transpt_permease"/>
</dbReference>
<dbReference type="SUPFAM" id="SSF161098">
    <property type="entry name" value="MetI-like"/>
    <property type="match status" value="1"/>
</dbReference>
<evidence type="ECO:0000313" key="9">
    <source>
        <dbReference type="EMBL" id="PTE13240.1"/>
    </source>
</evidence>
<evidence type="ECO:0000256" key="6">
    <source>
        <dbReference type="ARBA" id="ARBA00023136"/>
    </source>
</evidence>
<sequence length="307" mass="33456">MTDATQVIEAPRSQWRDVWDQFRHHKGAMAGLCVLLLIVAFVVIGPFVWRVDGTYIDPDAAKMILGRNKPPSWAHPLGTDQVGRDMLARMMLGGKVSLAVGLVAMLVSIFIGTTVGVLSGYFRRLDGLLMRMTDLFLSLPLLPLLLVLMFLYGNLVKRAFGPELGTFLLVVLGIGLTSWMHSARIVRGSVLALKEREFVLAARSIGTPARRIILRHILPNVVSAVMVAATLGIAGAIITESVLSFLGLGFPPDFPTWGGLLNEGYVSLTTYPSRVIWPGIAISLTVLSVNYIGDGLRDALDPRIRGR</sequence>
<evidence type="ECO:0000256" key="7">
    <source>
        <dbReference type="RuleBase" id="RU363032"/>
    </source>
</evidence>
<dbReference type="InterPro" id="IPR000515">
    <property type="entry name" value="MetI-like"/>
</dbReference>
<dbReference type="Pfam" id="PF12911">
    <property type="entry name" value="OppC_N"/>
    <property type="match status" value="1"/>
</dbReference>
<evidence type="ECO:0000313" key="10">
    <source>
        <dbReference type="Proteomes" id="UP000241362"/>
    </source>
</evidence>
<gene>
    <name evidence="9" type="ORF">C5F44_14500</name>
</gene>
<proteinExistence type="inferred from homology"/>
<dbReference type="GO" id="GO:0005886">
    <property type="term" value="C:plasma membrane"/>
    <property type="evidence" value="ECO:0007669"/>
    <property type="project" value="UniProtKB-SubCell"/>
</dbReference>
<feature type="transmembrane region" description="Helical" evidence="7">
    <location>
        <begin position="275"/>
        <end position="293"/>
    </location>
</feature>
<keyword evidence="2 7" id="KW-0813">Transport</keyword>
<keyword evidence="3" id="KW-1003">Cell membrane</keyword>
<feature type="transmembrane region" description="Helical" evidence="7">
    <location>
        <begin position="29"/>
        <end position="49"/>
    </location>
</feature>
<dbReference type="PANTHER" id="PTHR43386:SF23">
    <property type="entry name" value="ABC TRANSPORTER"/>
    <property type="match status" value="1"/>
</dbReference>
<feature type="transmembrane region" description="Helical" evidence="7">
    <location>
        <begin position="134"/>
        <end position="152"/>
    </location>
</feature>
<dbReference type="AlphaFoldDB" id="A0A2T4J5S1"/>
<feature type="domain" description="ABC transmembrane type-1" evidence="8">
    <location>
        <begin position="94"/>
        <end position="293"/>
    </location>
</feature>
<keyword evidence="5 7" id="KW-1133">Transmembrane helix</keyword>
<dbReference type="CDD" id="cd06261">
    <property type="entry name" value="TM_PBP2"/>
    <property type="match status" value="1"/>
</dbReference>
<evidence type="ECO:0000256" key="5">
    <source>
        <dbReference type="ARBA" id="ARBA00022989"/>
    </source>
</evidence>
<evidence type="ECO:0000259" key="8">
    <source>
        <dbReference type="PROSITE" id="PS50928"/>
    </source>
</evidence>